<dbReference type="InterPro" id="IPR016032">
    <property type="entry name" value="Sig_transdc_resp-reg_C-effctor"/>
</dbReference>
<evidence type="ECO:0000259" key="5">
    <source>
        <dbReference type="PROSITE" id="PS51755"/>
    </source>
</evidence>
<dbReference type="InterPro" id="IPR005158">
    <property type="entry name" value="BTAD"/>
</dbReference>
<dbReference type="SMART" id="SM00028">
    <property type="entry name" value="TPR"/>
    <property type="match status" value="2"/>
</dbReference>
<dbReference type="InterPro" id="IPR001867">
    <property type="entry name" value="OmpR/PhoB-type_DNA-bd"/>
</dbReference>
<reference evidence="6 7" key="1">
    <citation type="submission" date="2019-10" db="EMBL/GenBank/DDBJ databases">
        <title>Whole genome shotgun sequence of Acrocarpospora corrugata NBRC 13972.</title>
        <authorList>
            <person name="Ichikawa N."/>
            <person name="Kimura A."/>
            <person name="Kitahashi Y."/>
            <person name="Komaki H."/>
            <person name="Oguchi A."/>
        </authorList>
    </citation>
    <scope>NUCLEOTIDE SEQUENCE [LARGE SCALE GENOMIC DNA]</scope>
    <source>
        <strain evidence="6 7">NBRC 13972</strain>
    </source>
</reference>
<dbReference type="GO" id="GO:0016887">
    <property type="term" value="F:ATP hydrolysis activity"/>
    <property type="evidence" value="ECO:0007669"/>
    <property type="project" value="InterPro"/>
</dbReference>
<evidence type="ECO:0000256" key="1">
    <source>
        <dbReference type="ARBA" id="ARBA00005820"/>
    </source>
</evidence>
<evidence type="ECO:0000256" key="3">
    <source>
        <dbReference type="PROSITE-ProRule" id="PRU01091"/>
    </source>
</evidence>
<keyword evidence="2 3" id="KW-0238">DNA-binding</keyword>
<dbReference type="GO" id="GO:0003677">
    <property type="term" value="F:DNA binding"/>
    <property type="evidence" value="ECO:0007669"/>
    <property type="project" value="UniProtKB-UniRule"/>
</dbReference>
<dbReference type="SUPFAM" id="SSF46894">
    <property type="entry name" value="C-terminal effector domain of the bipartite response regulators"/>
    <property type="match status" value="1"/>
</dbReference>
<dbReference type="PANTHER" id="PTHR47691:SF3">
    <property type="entry name" value="HTH-TYPE TRANSCRIPTIONAL REGULATOR RV0890C-RELATED"/>
    <property type="match status" value="1"/>
</dbReference>
<feature type="domain" description="OmpR/PhoB-type" evidence="5">
    <location>
        <begin position="1"/>
        <end position="90"/>
    </location>
</feature>
<dbReference type="Pfam" id="PF13401">
    <property type="entry name" value="AAA_22"/>
    <property type="match status" value="1"/>
</dbReference>
<comment type="similarity">
    <text evidence="1">Belongs to the AfsR/DnrI/RedD regulatory family.</text>
</comment>
<dbReference type="GO" id="GO:0006355">
    <property type="term" value="P:regulation of DNA-templated transcription"/>
    <property type="evidence" value="ECO:0007669"/>
    <property type="project" value="InterPro"/>
</dbReference>
<dbReference type="InterPro" id="IPR019734">
    <property type="entry name" value="TPR_rpt"/>
</dbReference>
<dbReference type="InterPro" id="IPR027417">
    <property type="entry name" value="P-loop_NTPase"/>
</dbReference>
<dbReference type="SUPFAM" id="SSF52540">
    <property type="entry name" value="P-loop containing nucleoside triphosphate hydrolases"/>
    <property type="match status" value="1"/>
</dbReference>
<dbReference type="CDD" id="cd15831">
    <property type="entry name" value="BTAD"/>
    <property type="match status" value="1"/>
</dbReference>
<dbReference type="Gene3D" id="1.25.40.10">
    <property type="entry name" value="Tetratricopeptide repeat domain"/>
    <property type="match status" value="2"/>
</dbReference>
<evidence type="ECO:0000313" key="7">
    <source>
        <dbReference type="Proteomes" id="UP000334990"/>
    </source>
</evidence>
<dbReference type="Pfam" id="PF00486">
    <property type="entry name" value="Trans_reg_C"/>
    <property type="match status" value="1"/>
</dbReference>
<dbReference type="GO" id="GO:0000160">
    <property type="term" value="P:phosphorelay signal transduction system"/>
    <property type="evidence" value="ECO:0007669"/>
    <property type="project" value="InterPro"/>
</dbReference>
<protein>
    <submittedName>
        <fullName evidence="6">SARP family transcriptional regulator</fullName>
    </submittedName>
</protein>
<feature type="DNA-binding region" description="OmpR/PhoB-type" evidence="3">
    <location>
        <begin position="1"/>
        <end position="90"/>
    </location>
</feature>
<dbReference type="SMART" id="SM00862">
    <property type="entry name" value="Trans_reg_C"/>
    <property type="match status" value="1"/>
</dbReference>
<gene>
    <name evidence="6" type="ORF">Acor_67280</name>
</gene>
<dbReference type="InterPro" id="IPR049945">
    <property type="entry name" value="AAA_22"/>
</dbReference>
<evidence type="ECO:0000313" key="6">
    <source>
        <dbReference type="EMBL" id="GES04660.1"/>
    </source>
</evidence>
<feature type="region of interest" description="Disordered" evidence="4">
    <location>
        <begin position="1031"/>
        <end position="1051"/>
    </location>
</feature>
<dbReference type="PRINTS" id="PR00364">
    <property type="entry name" value="DISEASERSIST"/>
</dbReference>
<dbReference type="Gene3D" id="3.40.50.300">
    <property type="entry name" value="P-loop containing nucleotide triphosphate hydrolases"/>
    <property type="match status" value="1"/>
</dbReference>
<dbReference type="EMBL" id="BLAD01000085">
    <property type="protein sequence ID" value="GES04660.1"/>
    <property type="molecule type" value="Genomic_DNA"/>
</dbReference>
<dbReference type="PROSITE" id="PS51755">
    <property type="entry name" value="OMPR_PHOB"/>
    <property type="match status" value="1"/>
</dbReference>
<comment type="caution">
    <text evidence="6">The sequence shown here is derived from an EMBL/GenBank/DDBJ whole genome shotgun (WGS) entry which is preliminary data.</text>
</comment>
<dbReference type="OrthoDB" id="3194665at2"/>
<accession>A0A5M3W8V2</accession>
<feature type="compositionally biased region" description="Basic and acidic residues" evidence="4">
    <location>
        <begin position="1042"/>
        <end position="1051"/>
    </location>
</feature>
<name>A0A5M3W8V2_9ACTN</name>
<dbReference type="SMART" id="SM01043">
    <property type="entry name" value="BTAD"/>
    <property type="match status" value="1"/>
</dbReference>
<dbReference type="RefSeq" id="WP_155340734.1">
    <property type="nucleotide sequence ID" value="NZ_BAAABN010000001.1"/>
</dbReference>
<dbReference type="InterPro" id="IPR036388">
    <property type="entry name" value="WH-like_DNA-bd_sf"/>
</dbReference>
<evidence type="ECO:0000256" key="2">
    <source>
        <dbReference type="ARBA" id="ARBA00023125"/>
    </source>
</evidence>
<dbReference type="InterPro" id="IPR011990">
    <property type="entry name" value="TPR-like_helical_dom_sf"/>
</dbReference>
<dbReference type="SUPFAM" id="SSF48452">
    <property type="entry name" value="TPR-like"/>
    <property type="match status" value="2"/>
</dbReference>
<dbReference type="PANTHER" id="PTHR47691">
    <property type="entry name" value="REGULATOR-RELATED"/>
    <property type="match status" value="1"/>
</dbReference>
<proteinExistence type="inferred from homology"/>
<organism evidence="6 7">
    <name type="scientific">Acrocarpospora corrugata</name>
    <dbReference type="NCBI Taxonomy" id="35763"/>
    <lineage>
        <taxon>Bacteria</taxon>
        <taxon>Bacillati</taxon>
        <taxon>Actinomycetota</taxon>
        <taxon>Actinomycetes</taxon>
        <taxon>Streptosporangiales</taxon>
        <taxon>Streptosporangiaceae</taxon>
        <taxon>Acrocarpospora</taxon>
    </lineage>
</organism>
<evidence type="ECO:0000256" key="4">
    <source>
        <dbReference type="SAM" id="MobiDB-lite"/>
    </source>
</evidence>
<dbReference type="Pfam" id="PF03704">
    <property type="entry name" value="BTAD"/>
    <property type="match status" value="1"/>
</dbReference>
<sequence length="1051" mass="112997">MRVNILGPLEVVAGGEVSTIGGARLRALLVRLALDAGRVVPLDQLAEALWGDAAPADRANALQSLVSRLRRALPGAEPLRSAPGGYRLDVPRDEVDLFRFERLAGEGRRALEAGDPGTAVERLDEALGLWRGRPLADIAEAPFADAAVSRLDEAWLSATEDRIEARLSIGSAPGLAAEVAELATRQPLRERLRGLLMRALCAEGRQAEALAGYEEFRRLLADELGVDPGPALQQSYLAVLRAPSAPARRSRGNLRTPLTSFVGRDDEIGWIGARLRQDRLVTLVGPGGAGKTRLAVTLAARLPQAAWLVELAPVTNHDDVLQAVLGTLGPAFGGDSTDDSMSRLVETLSGAETVLLLDNCEHVVDAVARLADELLGRCPRLRVLATSREPLGILGETLYPIPPLRLPAADDLGPAVRLFVDRAAAVSPGFALTPGNTPHVIEICRRLDGLPLAIELAAARLRSLTVEQVAARLDDRFRLLTGGSRTAMARHQTLRAVVAWSWDLLTGAERRLVERLAVFPAGFTAAAGEPLGGSLDLLAALVDKSLLQLVEGPRYRMLETIREYALERLAESGGLLDARATHAAYFLDLAEAAEPHLRGGDQLTWVTALDTEHANLLAALHYAADRGDADTAVRLGAALSQFWVIRGKRNEAAGWLRLALDVPGEAPEIPRLVATALYLINSAATNNFAKLADTIAELQGVAALARVDVSHPVLALIEPSLALFTDDTPHGLRVIGERLDHPDPWARATLHMIRAFMSENDGDRVGMYRDLRVAVTLYREIGERWGLAHALTSLADVLLVSGDFDGAIAALEEGIMLIRQLSPDDDAGHQRIWLATVRAQKGDVDRARAELNELAEWDAQDWTVRNLVFARLGLGDLARWLGELDEASRHYEIALTEMSRSSEMPLVAPQFRGLILTSRAYLAVEVGDPETAARLVDEAAELTMRAKDMPVLAKVGVAAAAVHAMRGDPWRGAVTMGATQQLRGAPDRFNAEVVRVSGSLATLLGETAYGRAYAEGAALARPDAIAQVHCGSGPATVGAHGQRREHGQQQR</sequence>
<keyword evidence="7" id="KW-1185">Reference proteome</keyword>
<dbReference type="AlphaFoldDB" id="A0A5M3W8V2"/>
<dbReference type="Gene3D" id="1.10.10.10">
    <property type="entry name" value="Winged helix-like DNA-binding domain superfamily/Winged helix DNA-binding domain"/>
    <property type="match status" value="1"/>
</dbReference>
<dbReference type="Proteomes" id="UP000334990">
    <property type="component" value="Unassembled WGS sequence"/>
</dbReference>